<keyword evidence="2" id="KW-1185">Reference proteome</keyword>
<reference evidence="2" key="1">
    <citation type="submission" date="2016-10" db="EMBL/GenBank/DDBJ databases">
        <authorList>
            <person name="Varghese N."/>
            <person name="Submissions S."/>
        </authorList>
    </citation>
    <scope>NUCLEOTIDE SEQUENCE [LARGE SCALE GENOMIC DNA]</scope>
    <source>
        <strain evidence="2">OR362-8,ATCC BAA-1266,JCM 13504</strain>
    </source>
</reference>
<evidence type="ECO:0000313" key="2">
    <source>
        <dbReference type="Proteomes" id="UP000199029"/>
    </source>
</evidence>
<evidence type="ECO:0000313" key="1">
    <source>
        <dbReference type="EMBL" id="SFQ66524.1"/>
    </source>
</evidence>
<proteinExistence type="predicted"/>
<sequence>MIGFISSLNMLIISIVFPVIARSYCQSSFVVARVYGLKIYKNLLIIYITKSPSQY</sequence>
<protein>
    <submittedName>
        <fullName evidence="1">Uncharacterized protein</fullName>
    </submittedName>
</protein>
<dbReference type="AlphaFoldDB" id="A0A1I6ACQ2"/>
<dbReference type="Proteomes" id="UP000199029">
    <property type="component" value="Unassembled WGS sequence"/>
</dbReference>
<accession>A0A1I6ACQ2</accession>
<name>A0A1I6ACQ2_HYMAR</name>
<gene>
    <name evidence="1" type="ORF">SAMN04515668_3560</name>
</gene>
<dbReference type="EMBL" id="FOXS01000005">
    <property type="protein sequence ID" value="SFQ66524.1"/>
    <property type="molecule type" value="Genomic_DNA"/>
</dbReference>
<organism evidence="1 2">
    <name type="scientific">Hymenobacter arizonensis</name>
    <name type="common">Siccationidurans arizonensis</name>
    <dbReference type="NCBI Taxonomy" id="1227077"/>
    <lineage>
        <taxon>Bacteria</taxon>
        <taxon>Pseudomonadati</taxon>
        <taxon>Bacteroidota</taxon>
        <taxon>Cytophagia</taxon>
        <taxon>Cytophagales</taxon>
        <taxon>Hymenobacteraceae</taxon>
        <taxon>Hymenobacter</taxon>
    </lineage>
</organism>